<dbReference type="SUPFAM" id="SSF53850">
    <property type="entry name" value="Periplasmic binding protein-like II"/>
    <property type="match status" value="1"/>
</dbReference>
<feature type="domain" description="HTH lysR-type" evidence="5">
    <location>
        <begin position="1"/>
        <end position="58"/>
    </location>
</feature>
<organism evidence="6">
    <name type="scientific">bioreactor metagenome</name>
    <dbReference type="NCBI Taxonomy" id="1076179"/>
    <lineage>
        <taxon>unclassified sequences</taxon>
        <taxon>metagenomes</taxon>
        <taxon>ecological metagenomes</taxon>
    </lineage>
</organism>
<gene>
    <name evidence="6" type="primary">cmpR_16</name>
    <name evidence="6" type="ORF">SDC9_107255</name>
</gene>
<dbReference type="PANTHER" id="PTHR30419">
    <property type="entry name" value="HTH-TYPE TRANSCRIPTIONAL REGULATOR YBHD"/>
    <property type="match status" value="1"/>
</dbReference>
<name>A0A645BFB9_9ZZZZ</name>
<evidence type="ECO:0000256" key="1">
    <source>
        <dbReference type="ARBA" id="ARBA00009437"/>
    </source>
</evidence>
<evidence type="ECO:0000259" key="5">
    <source>
        <dbReference type="PROSITE" id="PS50931"/>
    </source>
</evidence>
<evidence type="ECO:0000256" key="4">
    <source>
        <dbReference type="ARBA" id="ARBA00023163"/>
    </source>
</evidence>
<evidence type="ECO:0000256" key="3">
    <source>
        <dbReference type="ARBA" id="ARBA00023125"/>
    </source>
</evidence>
<dbReference type="InterPro" id="IPR036388">
    <property type="entry name" value="WH-like_DNA-bd_sf"/>
</dbReference>
<accession>A0A645BFB9</accession>
<dbReference type="InterPro" id="IPR005119">
    <property type="entry name" value="LysR_subst-bd"/>
</dbReference>
<protein>
    <submittedName>
        <fullName evidence="6">HTH-type transcriptional activator CmpR</fullName>
    </submittedName>
</protein>
<dbReference type="AlphaFoldDB" id="A0A645BFB9"/>
<dbReference type="InterPro" id="IPR050950">
    <property type="entry name" value="HTH-type_LysR_regulators"/>
</dbReference>
<dbReference type="EMBL" id="VSSQ01017787">
    <property type="protein sequence ID" value="MPM60404.1"/>
    <property type="molecule type" value="Genomic_DNA"/>
</dbReference>
<dbReference type="GO" id="GO:0005829">
    <property type="term" value="C:cytosol"/>
    <property type="evidence" value="ECO:0007669"/>
    <property type="project" value="TreeGrafter"/>
</dbReference>
<dbReference type="Gene3D" id="1.10.10.10">
    <property type="entry name" value="Winged helix-like DNA-binding domain superfamily/Winged helix DNA-binding domain"/>
    <property type="match status" value="1"/>
</dbReference>
<dbReference type="GO" id="GO:0003700">
    <property type="term" value="F:DNA-binding transcription factor activity"/>
    <property type="evidence" value="ECO:0007669"/>
    <property type="project" value="InterPro"/>
</dbReference>
<reference evidence="6" key="1">
    <citation type="submission" date="2019-08" db="EMBL/GenBank/DDBJ databases">
        <authorList>
            <person name="Kucharzyk K."/>
            <person name="Murdoch R.W."/>
            <person name="Higgins S."/>
            <person name="Loffler F."/>
        </authorList>
    </citation>
    <scope>NUCLEOTIDE SEQUENCE</scope>
</reference>
<dbReference type="PROSITE" id="PS50931">
    <property type="entry name" value="HTH_LYSR"/>
    <property type="match status" value="1"/>
</dbReference>
<dbReference type="InterPro" id="IPR036390">
    <property type="entry name" value="WH_DNA-bd_sf"/>
</dbReference>
<comment type="caution">
    <text evidence="6">The sequence shown here is derived from an EMBL/GenBank/DDBJ whole genome shotgun (WGS) entry which is preliminary data.</text>
</comment>
<dbReference type="Pfam" id="PF00126">
    <property type="entry name" value="HTH_1"/>
    <property type="match status" value="1"/>
</dbReference>
<keyword evidence="4" id="KW-0804">Transcription</keyword>
<dbReference type="CDD" id="cd05466">
    <property type="entry name" value="PBP2_LTTR_substrate"/>
    <property type="match status" value="1"/>
</dbReference>
<evidence type="ECO:0000256" key="2">
    <source>
        <dbReference type="ARBA" id="ARBA00023015"/>
    </source>
</evidence>
<dbReference type="InterPro" id="IPR000847">
    <property type="entry name" value="LysR_HTH_N"/>
</dbReference>
<sequence length="286" mass="31910">MHILKYQAVIHAVELGSFTKAGEVLHCTQSAISRMVKDLEEDWGLCILQRSKQGVRLTSEGQALYPTLQRICNEQHALETQVGSLRQFESGSIRIGTISSIATHVLPSFLAEFKEKFPNIKFELLLGEYEEIAHWLEAGSIDFGFLRLPVGDNVSTRIFMEDPLLVVLPNNHPLCLLPEIPYKALNDYPFILLSRTGSAEVPALLQQKQLSLSIHYRTWDDYAVMAMVEQGLGISILPSLILRRCSNAITCRPLEGGASRTLVLATRKGSIPSLAVQKFLEILQIV</sequence>
<keyword evidence="2" id="KW-0805">Transcription regulation</keyword>
<proteinExistence type="inferred from homology"/>
<dbReference type="SUPFAM" id="SSF46785">
    <property type="entry name" value="Winged helix' DNA-binding domain"/>
    <property type="match status" value="1"/>
</dbReference>
<dbReference type="PRINTS" id="PR00039">
    <property type="entry name" value="HTHLYSR"/>
</dbReference>
<dbReference type="GO" id="GO:0003677">
    <property type="term" value="F:DNA binding"/>
    <property type="evidence" value="ECO:0007669"/>
    <property type="project" value="UniProtKB-KW"/>
</dbReference>
<dbReference type="Pfam" id="PF03466">
    <property type="entry name" value="LysR_substrate"/>
    <property type="match status" value="1"/>
</dbReference>
<evidence type="ECO:0000313" key="6">
    <source>
        <dbReference type="EMBL" id="MPM60404.1"/>
    </source>
</evidence>
<dbReference type="Gene3D" id="3.40.190.290">
    <property type="match status" value="1"/>
</dbReference>
<comment type="similarity">
    <text evidence="1">Belongs to the LysR transcriptional regulatory family.</text>
</comment>
<dbReference type="PANTHER" id="PTHR30419:SF8">
    <property type="entry name" value="NITROGEN ASSIMILATION TRANSCRIPTIONAL ACTIVATOR-RELATED"/>
    <property type="match status" value="1"/>
</dbReference>
<keyword evidence="3" id="KW-0238">DNA-binding</keyword>